<proteinExistence type="predicted"/>
<keyword evidence="4" id="KW-1185">Reference proteome</keyword>
<evidence type="ECO:0000259" key="2">
    <source>
        <dbReference type="Pfam" id="PF07589"/>
    </source>
</evidence>
<feature type="chain" id="PRO_5045212349" evidence="1">
    <location>
        <begin position="23"/>
        <end position="231"/>
    </location>
</feature>
<feature type="signal peptide" evidence="1">
    <location>
        <begin position="1"/>
        <end position="22"/>
    </location>
</feature>
<evidence type="ECO:0000313" key="4">
    <source>
        <dbReference type="Proteomes" id="UP001200741"/>
    </source>
</evidence>
<feature type="domain" description="Ice-binding protein C-terminal" evidence="2">
    <location>
        <begin position="207"/>
        <end position="228"/>
    </location>
</feature>
<accession>A0ABS8Y3Q4</accession>
<dbReference type="InterPro" id="IPR013424">
    <property type="entry name" value="Ice-binding_C"/>
</dbReference>
<protein>
    <submittedName>
        <fullName evidence="3">PEP-CTERM sorting domain-containing protein</fullName>
    </submittedName>
</protein>
<dbReference type="Proteomes" id="UP001200741">
    <property type="component" value="Unassembled WGS sequence"/>
</dbReference>
<gene>
    <name evidence="3" type="ORF">LXT13_25770</name>
</gene>
<comment type="caution">
    <text evidence="3">The sequence shown here is derived from an EMBL/GenBank/DDBJ whole genome shotgun (WGS) entry which is preliminary data.</text>
</comment>
<dbReference type="EMBL" id="JAJTWU010000012">
    <property type="protein sequence ID" value="MCE4557804.1"/>
    <property type="molecule type" value="Genomic_DNA"/>
</dbReference>
<organism evidence="3 4">
    <name type="scientific">Pelomonas cellulosilytica</name>
    <dbReference type="NCBI Taxonomy" id="2906762"/>
    <lineage>
        <taxon>Bacteria</taxon>
        <taxon>Pseudomonadati</taxon>
        <taxon>Pseudomonadota</taxon>
        <taxon>Betaproteobacteria</taxon>
        <taxon>Burkholderiales</taxon>
        <taxon>Sphaerotilaceae</taxon>
        <taxon>Roseateles</taxon>
    </lineage>
</organism>
<evidence type="ECO:0000256" key="1">
    <source>
        <dbReference type="SAM" id="SignalP"/>
    </source>
</evidence>
<reference evidence="3 4" key="1">
    <citation type="submission" date="2021-12" db="EMBL/GenBank/DDBJ databases">
        <title>Genome seq of P8.</title>
        <authorList>
            <person name="Seo T."/>
        </authorList>
    </citation>
    <scope>NUCLEOTIDE SEQUENCE [LARGE SCALE GENOMIC DNA]</scope>
    <source>
        <strain evidence="3 4">P8</strain>
    </source>
</reference>
<sequence>MIDKMKLVLGATLFAASPLTLADVPEASASGVTLYPSDRWWYCLPVDVTCVDHSAGSTTGLQNPYLLDGTSVWHGQATSSGVMDGAASASASLTTKISGDLDGVTAQAKVLGNPIQVAAGTTNTVSMKLDCLLAHGAMSQANTHIGLCSTDFRTRLPADFAEAVGVEDAAYAGSNTLTARPISRADQAGWAKIRIGLTTSADVYTPPVPEPSTALWLAGLPGVLARRRHTR</sequence>
<dbReference type="RefSeq" id="WP_233375182.1">
    <property type="nucleotide sequence ID" value="NZ_JAJTWU010000012.1"/>
</dbReference>
<keyword evidence="1" id="KW-0732">Signal</keyword>
<dbReference type="Pfam" id="PF07589">
    <property type="entry name" value="PEP-CTERM"/>
    <property type="match status" value="1"/>
</dbReference>
<name>A0ABS8Y3Q4_9BURK</name>
<evidence type="ECO:0000313" key="3">
    <source>
        <dbReference type="EMBL" id="MCE4557804.1"/>
    </source>
</evidence>